<protein>
    <submittedName>
        <fullName evidence="1">Uncharacterized protein</fullName>
    </submittedName>
</protein>
<keyword evidence="2" id="KW-1185">Reference proteome</keyword>
<evidence type="ECO:0000313" key="1">
    <source>
        <dbReference type="EMBL" id="KAK5953998.1"/>
    </source>
</evidence>
<reference evidence="1 2" key="1">
    <citation type="submission" date="2022-12" db="EMBL/GenBank/DDBJ databases">
        <title>Genomic features and morphological characterization of a novel Knufia sp. strain isolated from spacecraft assembly facility.</title>
        <authorList>
            <person name="Teixeira M."/>
            <person name="Chander A.M."/>
            <person name="Stajich J.E."/>
            <person name="Venkateswaran K."/>
        </authorList>
    </citation>
    <scope>NUCLEOTIDE SEQUENCE [LARGE SCALE GENOMIC DNA]</scope>
    <source>
        <strain evidence="1 2">FJI-L2-BK-P2</strain>
    </source>
</reference>
<name>A0AAN8EY25_9EURO</name>
<proteinExistence type="predicted"/>
<dbReference type="Proteomes" id="UP001316803">
    <property type="component" value="Unassembled WGS sequence"/>
</dbReference>
<dbReference type="EMBL" id="JAKLMC020000010">
    <property type="protein sequence ID" value="KAK5953998.1"/>
    <property type="molecule type" value="Genomic_DNA"/>
</dbReference>
<dbReference type="AlphaFoldDB" id="A0AAN8EY25"/>
<evidence type="ECO:0000313" key="2">
    <source>
        <dbReference type="Proteomes" id="UP001316803"/>
    </source>
</evidence>
<comment type="caution">
    <text evidence="1">The sequence shown here is derived from an EMBL/GenBank/DDBJ whole genome shotgun (WGS) entry which is preliminary data.</text>
</comment>
<accession>A0AAN8EY25</accession>
<sequence>MATSFPFLRLPAEIQIEIFKHYFKAPFDLGLSVIEEQSVFFPPKLFPAENFQHDGAGKKEHLCVLWTSPDLREQAQKALFDSFSGRLVCSFDEHGMLPVKKSTFEKKLLPCLPVGRLKSVTFDDEKEFSHGPMRMPMNTSWKAFASVFEGNGLSSLMTITVKYRGSHTKGVKKDNLENFLDGKKDAACRDCIGPRLRTLGLPEPSRIRNSVGETVGLYLVAQQPWEVIGLQDLTVEINIINPHEFMIEKRYLPHSSESTSRLKHMRALFRGLTKQAS</sequence>
<gene>
    <name evidence="1" type="ORF">OHC33_005270</name>
</gene>
<organism evidence="1 2">
    <name type="scientific">Knufia fluminis</name>
    <dbReference type="NCBI Taxonomy" id="191047"/>
    <lineage>
        <taxon>Eukaryota</taxon>
        <taxon>Fungi</taxon>
        <taxon>Dikarya</taxon>
        <taxon>Ascomycota</taxon>
        <taxon>Pezizomycotina</taxon>
        <taxon>Eurotiomycetes</taxon>
        <taxon>Chaetothyriomycetidae</taxon>
        <taxon>Chaetothyriales</taxon>
        <taxon>Trichomeriaceae</taxon>
        <taxon>Knufia</taxon>
    </lineage>
</organism>